<dbReference type="GO" id="GO:0006935">
    <property type="term" value="P:chemotaxis"/>
    <property type="evidence" value="ECO:0007669"/>
    <property type="project" value="InterPro"/>
</dbReference>
<dbReference type="SUPFAM" id="SSF50341">
    <property type="entry name" value="CheW-like"/>
    <property type="match status" value="1"/>
</dbReference>
<dbReference type="InterPro" id="IPR002545">
    <property type="entry name" value="CheW-lke_dom"/>
</dbReference>
<evidence type="ECO:0000259" key="1">
    <source>
        <dbReference type="PROSITE" id="PS50851"/>
    </source>
</evidence>
<dbReference type="PANTHER" id="PTHR22617">
    <property type="entry name" value="CHEMOTAXIS SENSOR HISTIDINE KINASE-RELATED"/>
    <property type="match status" value="1"/>
</dbReference>
<gene>
    <name evidence="2" type="ORF">DDZ16_13145</name>
</gene>
<dbReference type="Gene3D" id="2.40.50.180">
    <property type="entry name" value="CheA-289, Domain 4"/>
    <property type="match status" value="1"/>
</dbReference>
<feature type="domain" description="CheW-like" evidence="1">
    <location>
        <begin position="9"/>
        <end position="153"/>
    </location>
</feature>
<dbReference type="CDD" id="cd00732">
    <property type="entry name" value="CheW"/>
    <property type="match status" value="1"/>
</dbReference>
<dbReference type="InterPro" id="IPR039315">
    <property type="entry name" value="CheW"/>
</dbReference>
<dbReference type="SMART" id="SM00260">
    <property type="entry name" value="CheW"/>
    <property type="match status" value="1"/>
</dbReference>
<dbReference type="Gene3D" id="2.30.30.40">
    <property type="entry name" value="SH3 Domains"/>
    <property type="match status" value="1"/>
</dbReference>
<dbReference type="InterPro" id="IPR036061">
    <property type="entry name" value="CheW-like_dom_sf"/>
</dbReference>
<dbReference type="GO" id="GO:0007165">
    <property type="term" value="P:signal transduction"/>
    <property type="evidence" value="ECO:0007669"/>
    <property type="project" value="InterPro"/>
</dbReference>
<keyword evidence="3" id="KW-1185">Reference proteome</keyword>
<evidence type="ECO:0000313" key="2">
    <source>
        <dbReference type="EMBL" id="PWD98936.1"/>
    </source>
</evidence>
<dbReference type="Proteomes" id="UP000244956">
    <property type="component" value="Unassembled WGS sequence"/>
</dbReference>
<accession>A0A2U2B7B2</accession>
<dbReference type="RefSeq" id="WP_109264935.1">
    <property type="nucleotide sequence ID" value="NZ_QEWP01000010.1"/>
</dbReference>
<evidence type="ECO:0000313" key="3">
    <source>
        <dbReference type="Proteomes" id="UP000244956"/>
    </source>
</evidence>
<organism evidence="2 3">
    <name type="scientific">Marinilabilia rubra</name>
    <dbReference type="NCBI Taxonomy" id="2162893"/>
    <lineage>
        <taxon>Bacteria</taxon>
        <taxon>Pseudomonadati</taxon>
        <taxon>Bacteroidota</taxon>
        <taxon>Bacteroidia</taxon>
        <taxon>Marinilabiliales</taxon>
        <taxon>Marinilabiliaceae</taxon>
        <taxon>Marinilabilia</taxon>
    </lineage>
</organism>
<dbReference type="PROSITE" id="PS50851">
    <property type="entry name" value="CHEW"/>
    <property type="match status" value="1"/>
</dbReference>
<protein>
    <submittedName>
        <fullName evidence="2">Chemotaxis protein CheW</fullName>
    </submittedName>
</protein>
<dbReference type="OrthoDB" id="9794382at2"/>
<reference evidence="2 3" key="1">
    <citation type="submission" date="2018-05" db="EMBL/GenBank/DDBJ databases">
        <title>Marinilabilia rubrum sp. nov., isolated from saltern sediment.</title>
        <authorList>
            <person name="Zhang R."/>
        </authorList>
    </citation>
    <scope>NUCLEOTIDE SEQUENCE [LARGE SCALE GENOMIC DNA]</scope>
    <source>
        <strain evidence="2 3">WTE16</strain>
    </source>
</reference>
<name>A0A2U2B7B2_9BACT</name>
<dbReference type="GO" id="GO:0005829">
    <property type="term" value="C:cytosol"/>
    <property type="evidence" value="ECO:0007669"/>
    <property type="project" value="TreeGrafter"/>
</dbReference>
<sequence>MDEKRQKKNISYLSFYLGDEIFALHVSKVHKILEMMPITVVPHTPDFMKGVINLRGKVLPVIDTRKKFGMPAVEATKKTCLLVTEANIGQDEIMVCLLVDSVQSVLKLDDEEVLPPPGIGSKYQSDFMTGMARVKEKFIMVLDIDKVMSSDELLNLSEIKNAINKTEQKPVEK</sequence>
<dbReference type="EMBL" id="QEWP01000010">
    <property type="protein sequence ID" value="PWD98936.1"/>
    <property type="molecule type" value="Genomic_DNA"/>
</dbReference>
<proteinExistence type="predicted"/>
<comment type="caution">
    <text evidence="2">The sequence shown here is derived from an EMBL/GenBank/DDBJ whole genome shotgun (WGS) entry which is preliminary data.</text>
</comment>
<dbReference type="Pfam" id="PF01584">
    <property type="entry name" value="CheW"/>
    <property type="match status" value="1"/>
</dbReference>
<dbReference type="PANTHER" id="PTHR22617:SF41">
    <property type="entry name" value="CHEMOTAXIS SIGNAL TRANSDUCTION SYSTEM ADAPTOR PROTEIN CHEW"/>
    <property type="match status" value="1"/>
</dbReference>
<dbReference type="AlphaFoldDB" id="A0A2U2B7B2"/>